<organism evidence="1 2">
    <name type="scientific">Marinobacter nauticus</name>
    <name type="common">Marinobacter hydrocarbonoclasticus</name>
    <name type="synonym">Marinobacter aquaeolei</name>
    <dbReference type="NCBI Taxonomy" id="2743"/>
    <lineage>
        <taxon>Bacteria</taxon>
        <taxon>Pseudomonadati</taxon>
        <taxon>Pseudomonadota</taxon>
        <taxon>Gammaproteobacteria</taxon>
        <taxon>Pseudomonadales</taxon>
        <taxon>Marinobacteraceae</taxon>
        <taxon>Marinobacter</taxon>
    </lineage>
</organism>
<accession>A0A3B8WKC3</accession>
<evidence type="ECO:0000313" key="1">
    <source>
        <dbReference type="EMBL" id="HAC30714.1"/>
    </source>
</evidence>
<dbReference type="AlphaFoldDB" id="A0A3B8WKC3"/>
<comment type="caution">
    <text evidence="1">The sequence shown here is derived from an EMBL/GenBank/DDBJ whole genome shotgun (WGS) entry which is preliminary data.</text>
</comment>
<sequence length="147" mass="16597">MSDDKATARKLSGTRMKEESFMRTIYVATPEHGVTVGDLKHPEFWAHVAPQFKPGDLIHVYPEDGSFWAELLVQSTSRVAAKVHVLREYELAKVDEPEDDAEFKLKFAGPHAKWRVERVSDGEVIKDGMTKDEAQAYLQSHVRAMAA</sequence>
<gene>
    <name evidence="1" type="ORF">DCF82_23355</name>
</gene>
<dbReference type="EMBL" id="DLYI01000313">
    <property type="protein sequence ID" value="HAC30714.1"/>
    <property type="molecule type" value="Genomic_DNA"/>
</dbReference>
<proteinExistence type="predicted"/>
<evidence type="ECO:0000313" key="2">
    <source>
        <dbReference type="Proteomes" id="UP000261325"/>
    </source>
</evidence>
<reference evidence="1 2" key="1">
    <citation type="journal article" date="2018" name="Nat. Biotechnol.">
        <title>A standardized bacterial taxonomy based on genome phylogeny substantially revises the tree of life.</title>
        <authorList>
            <person name="Parks D.H."/>
            <person name="Chuvochina M."/>
            <person name="Waite D.W."/>
            <person name="Rinke C."/>
            <person name="Skarshewski A."/>
            <person name="Chaumeil P.A."/>
            <person name="Hugenholtz P."/>
        </authorList>
    </citation>
    <scope>NUCLEOTIDE SEQUENCE [LARGE SCALE GENOMIC DNA]</scope>
    <source>
        <strain evidence="1">UBA9049</strain>
    </source>
</reference>
<name>A0A3B8WKC3_MARNT</name>
<protein>
    <submittedName>
        <fullName evidence="1">Uncharacterized protein</fullName>
    </submittedName>
</protein>
<dbReference type="Proteomes" id="UP000261325">
    <property type="component" value="Unassembled WGS sequence"/>
</dbReference>